<proteinExistence type="predicted"/>
<sequence length="64" mass="7307">MNLEEISFVLGPCMCLDLTLHLLECLSRPFGYDQLFLSLLVRECRWLNRLSILIIALVAVGPMI</sequence>
<reference evidence="1" key="1">
    <citation type="submission" date="2018-02" db="EMBL/GenBank/DDBJ databases">
        <title>Rhizophora mucronata_Transcriptome.</title>
        <authorList>
            <person name="Meera S.P."/>
            <person name="Sreeshan A."/>
            <person name="Augustine A."/>
        </authorList>
    </citation>
    <scope>NUCLEOTIDE SEQUENCE</scope>
    <source>
        <tissue evidence="1">Leaf</tissue>
    </source>
</reference>
<protein>
    <submittedName>
        <fullName evidence="1">Uncharacterized protein</fullName>
    </submittedName>
</protein>
<dbReference type="AlphaFoldDB" id="A0A2P2NVU2"/>
<name>A0A2P2NVU2_RHIMU</name>
<evidence type="ECO:0000313" key="1">
    <source>
        <dbReference type="EMBL" id="MBX46624.1"/>
    </source>
</evidence>
<organism evidence="1">
    <name type="scientific">Rhizophora mucronata</name>
    <name type="common">Asiatic mangrove</name>
    <dbReference type="NCBI Taxonomy" id="61149"/>
    <lineage>
        <taxon>Eukaryota</taxon>
        <taxon>Viridiplantae</taxon>
        <taxon>Streptophyta</taxon>
        <taxon>Embryophyta</taxon>
        <taxon>Tracheophyta</taxon>
        <taxon>Spermatophyta</taxon>
        <taxon>Magnoliopsida</taxon>
        <taxon>eudicotyledons</taxon>
        <taxon>Gunneridae</taxon>
        <taxon>Pentapetalae</taxon>
        <taxon>rosids</taxon>
        <taxon>fabids</taxon>
        <taxon>Malpighiales</taxon>
        <taxon>Rhizophoraceae</taxon>
        <taxon>Rhizophora</taxon>
    </lineage>
</organism>
<dbReference type="EMBL" id="GGEC01066140">
    <property type="protein sequence ID" value="MBX46624.1"/>
    <property type="molecule type" value="Transcribed_RNA"/>
</dbReference>
<accession>A0A2P2NVU2</accession>